<keyword evidence="1" id="KW-0472">Membrane</keyword>
<evidence type="ECO:0000313" key="3">
    <source>
        <dbReference type="Proteomes" id="UP001162060"/>
    </source>
</evidence>
<sequence>MDKKPEFRNAFPAQSRRCRLTLMIKMLLGLVGAGIALLLLNVSMLNKNSIVPVEYLNAKMDEGADFYPDEILDSELGDDVGSAVDLLHLSFLQEACLNIKGECRDVEIRTRRRAVKRESWHYKQGR</sequence>
<proteinExistence type="predicted"/>
<evidence type="ECO:0000256" key="1">
    <source>
        <dbReference type="SAM" id="Phobius"/>
    </source>
</evidence>
<gene>
    <name evidence="2" type="ORF">PM001_LOCUS3741</name>
</gene>
<keyword evidence="1" id="KW-1133">Transmembrane helix</keyword>
<evidence type="ECO:0000313" key="2">
    <source>
        <dbReference type="EMBL" id="CAK7908505.1"/>
    </source>
</evidence>
<dbReference type="AlphaFoldDB" id="A0AAV1T7X2"/>
<dbReference type="EMBL" id="CAKLBY020000035">
    <property type="protein sequence ID" value="CAK7908505.1"/>
    <property type="molecule type" value="Genomic_DNA"/>
</dbReference>
<comment type="caution">
    <text evidence="2">The sequence shown here is derived from an EMBL/GenBank/DDBJ whole genome shotgun (WGS) entry which is preliminary data.</text>
</comment>
<protein>
    <submittedName>
        <fullName evidence="2">Uncharacterized protein</fullName>
    </submittedName>
</protein>
<accession>A0AAV1T7X2</accession>
<dbReference type="Proteomes" id="UP001162060">
    <property type="component" value="Unassembled WGS sequence"/>
</dbReference>
<organism evidence="2 3">
    <name type="scientific">Peronospora matthiolae</name>
    <dbReference type="NCBI Taxonomy" id="2874970"/>
    <lineage>
        <taxon>Eukaryota</taxon>
        <taxon>Sar</taxon>
        <taxon>Stramenopiles</taxon>
        <taxon>Oomycota</taxon>
        <taxon>Peronosporomycetes</taxon>
        <taxon>Peronosporales</taxon>
        <taxon>Peronosporaceae</taxon>
        <taxon>Peronospora</taxon>
    </lineage>
</organism>
<keyword evidence="1" id="KW-0812">Transmembrane</keyword>
<reference evidence="2" key="1">
    <citation type="submission" date="2024-01" db="EMBL/GenBank/DDBJ databases">
        <authorList>
            <person name="Webb A."/>
        </authorList>
    </citation>
    <scope>NUCLEOTIDE SEQUENCE</scope>
    <source>
        <strain evidence="2">Pm1</strain>
    </source>
</reference>
<feature type="transmembrane region" description="Helical" evidence="1">
    <location>
        <begin position="20"/>
        <end position="40"/>
    </location>
</feature>
<name>A0AAV1T7X2_9STRA</name>